<dbReference type="PROSITE" id="PS50930">
    <property type="entry name" value="HTH_LYTTR"/>
    <property type="match status" value="1"/>
</dbReference>
<name>A0A562IZC9_9GAMM</name>
<gene>
    <name evidence="3" type="ORF">LX59_01124</name>
</gene>
<dbReference type="PANTHER" id="PTHR37299">
    <property type="entry name" value="TRANSCRIPTIONAL REGULATOR-RELATED"/>
    <property type="match status" value="1"/>
</dbReference>
<dbReference type="GO" id="GO:0003677">
    <property type="term" value="F:DNA binding"/>
    <property type="evidence" value="ECO:0007669"/>
    <property type="project" value="InterPro"/>
</dbReference>
<evidence type="ECO:0000313" key="4">
    <source>
        <dbReference type="Proteomes" id="UP000319627"/>
    </source>
</evidence>
<dbReference type="Pfam" id="PF04397">
    <property type="entry name" value="LytTR"/>
    <property type="match status" value="1"/>
</dbReference>
<dbReference type="Proteomes" id="UP000319627">
    <property type="component" value="Unassembled WGS sequence"/>
</dbReference>
<keyword evidence="1" id="KW-0902">Two-component regulatory system</keyword>
<comment type="caution">
    <text evidence="3">The sequence shown here is derived from an EMBL/GenBank/DDBJ whole genome shotgun (WGS) entry which is preliminary data.</text>
</comment>
<organism evidence="3 4">
    <name type="scientific">Azomonas agilis</name>
    <dbReference type="NCBI Taxonomy" id="116849"/>
    <lineage>
        <taxon>Bacteria</taxon>
        <taxon>Pseudomonadati</taxon>
        <taxon>Pseudomonadota</taxon>
        <taxon>Gammaproteobacteria</taxon>
        <taxon>Pseudomonadales</taxon>
        <taxon>Pseudomonadaceae</taxon>
        <taxon>Azomonas</taxon>
    </lineage>
</organism>
<dbReference type="EMBL" id="VLKG01000003">
    <property type="protein sequence ID" value="TWH76203.1"/>
    <property type="molecule type" value="Genomic_DNA"/>
</dbReference>
<evidence type="ECO:0000313" key="3">
    <source>
        <dbReference type="EMBL" id="TWH76203.1"/>
    </source>
</evidence>
<dbReference type="GO" id="GO:0000156">
    <property type="term" value="F:phosphorelay response regulator activity"/>
    <property type="evidence" value="ECO:0007669"/>
    <property type="project" value="InterPro"/>
</dbReference>
<evidence type="ECO:0000259" key="2">
    <source>
        <dbReference type="PROSITE" id="PS50930"/>
    </source>
</evidence>
<keyword evidence="4" id="KW-1185">Reference proteome</keyword>
<dbReference type="InterPro" id="IPR007492">
    <property type="entry name" value="LytTR_DNA-bd_dom"/>
</dbReference>
<dbReference type="SMART" id="SM00850">
    <property type="entry name" value="LytTR"/>
    <property type="match status" value="1"/>
</dbReference>
<sequence length="239" mass="26914">MNVLIVDSNPEIRTQLHHLANQLQDVCVLDSPVVPQPQTRVPDVLLLATTPITREQIQSIQCWNSADQLPGLVLLVDPHVAPGLNQAQSPAAILQPPLTLDNLQQALQQAKPLSCSDLSSLSHQFPRSHLSARTRRGIERVPLDQVLYFMADHKYVTLHHEQGELLLDESLKALETEFGDRLVRIHRNTLVLRSRMERLQRTAQGDIRLYLTGLKDQGLTVSRRQLSSIRRLLPDASAR</sequence>
<dbReference type="InterPro" id="IPR046947">
    <property type="entry name" value="LytR-like"/>
</dbReference>
<dbReference type="AlphaFoldDB" id="A0A562IZC9"/>
<proteinExistence type="predicted"/>
<dbReference type="Gene3D" id="2.40.50.1020">
    <property type="entry name" value="LytTr DNA-binding domain"/>
    <property type="match status" value="1"/>
</dbReference>
<feature type="domain" description="HTH LytTR-type" evidence="2">
    <location>
        <begin position="130"/>
        <end position="235"/>
    </location>
</feature>
<protein>
    <submittedName>
        <fullName evidence="3">LytTR family two component transcriptional regulator</fullName>
    </submittedName>
</protein>
<dbReference type="RefSeq" id="WP_144570854.1">
    <property type="nucleotide sequence ID" value="NZ_VLKG01000003.1"/>
</dbReference>
<dbReference type="OrthoDB" id="236568at2"/>
<evidence type="ECO:0000256" key="1">
    <source>
        <dbReference type="ARBA" id="ARBA00023012"/>
    </source>
</evidence>
<dbReference type="PANTHER" id="PTHR37299:SF1">
    <property type="entry name" value="STAGE 0 SPORULATION PROTEIN A HOMOLOG"/>
    <property type="match status" value="1"/>
</dbReference>
<reference evidence="3 4" key="1">
    <citation type="submission" date="2019-07" db="EMBL/GenBank/DDBJ databases">
        <title>Genomic Encyclopedia of Type Strains, Phase I: the one thousand microbial genomes (KMG-I) project.</title>
        <authorList>
            <person name="Kyrpides N."/>
        </authorList>
    </citation>
    <scope>NUCLEOTIDE SEQUENCE [LARGE SCALE GENOMIC DNA]</scope>
    <source>
        <strain evidence="3 4">DSM 375</strain>
    </source>
</reference>
<accession>A0A562IZC9</accession>